<dbReference type="Gene3D" id="1.20.1280.50">
    <property type="match status" value="1"/>
</dbReference>
<sequence length="436" mass="50153">MDWISSLPDDIICHILSFLSTKEAALTCLIAKRWRNLFAFSPNLRFEEKDFDYRNSYFGIPWSFLDFLEKSVVDSALINTWIRDVLSRGVLDLLHLDVIVKSVCSLPLEVFTCNTLVQLKLGRGFVIATVPEKASLPSLKTLFLDCVRFYNHHGCSFEALLSACHVLEELEIVGKRWEHLKWCRTVSSPTLQRLTIECEVSKDFYGLCRMSIQLLTLTCALVEAKLTLAWRRSPRYRINPRNLIKGLRNVEIMDLSSLETVELIFEIIGRDVSKYTYSPLKGACSMLSGYAYIQQPHIRDIDSSMDIAWQAMPVLLRNTPHLETLVIKGGLLHCVTDKCGDACICISRKEKGRSLASCPVKRLEIRWFEGITREMEMIKHFYDYFPCLKEMDIHVKDGRPRFLAPRVPDSNPYKELSGRNVKVKVHGSLHRLWTAQ</sequence>
<organism evidence="2 3">
    <name type="scientific">Camelina sativa</name>
    <name type="common">False flax</name>
    <name type="synonym">Myagrum sativum</name>
    <dbReference type="NCBI Taxonomy" id="90675"/>
    <lineage>
        <taxon>Eukaryota</taxon>
        <taxon>Viridiplantae</taxon>
        <taxon>Streptophyta</taxon>
        <taxon>Embryophyta</taxon>
        <taxon>Tracheophyta</taxon>
        <taxon>Spermatophyta</taxon>
        <taxon>Magnoliopsida</taxon>
        <taxon>eudicotyledons</taxon>
        <taxon>Gunneridae</taxon>
        <taxon>Pentapetalae</taxon>
        <taxon>rosids</taxon>
        <taxon>malvids</taxon>
        <taxon>Brassicales</taxon>
        <taxon>Brassicaceae</taxon>
        <taxon>Camelineae</taxon>
        <taxon>Camelina</taxon>
    </lineage>
</organism>
<dbReference type="Pfam" id="PF00646">
    <property type="entry name" value="F-box"/>
    <property type="match status" value="1"/>
</dbReference>
<dbReference type="PROSITE" id="PS50181">
    <property type="entry name" value="FBOX"/>
    <property type="match status" value="1"/>
</dbReference>
<evidence type="ECO:0000313" key="3">
    <source>
        <dbReference type="RefSeq" id="XP_019099741.1"/>
    </source>
</evidence>
<dbReference type="InterPro" id="IPR055294">
    <property type="entry name" value="FBL60-like"/>
</dbReference>
<reference evidence="2" key="1">
    <citation type="journal article" date="2014" name="Nat. Commun.">
        <title>The emerging biofuel crop Camelina sativa retains a highly undifferentiated hexaploid genome structure.</title>
        <authorList>
            <person name="Kagale S."/>
            <person name="Koh C."/>
            <person name="Nixon J."/>
            <person name="Bollina V."/>
            <person name="Clarke W.E."/>
            <person name="Tuteja R."/>
            <person name="Spillane C."/>
            <person name="Robinson S.J."/>
            <person name="Links M.G."/>
            <person name="Clarke C."/>
            <person name="Higgins E.E."/>
            <person name="Huebert T."/>
            <person name="Sharpe A.G."/>
            <person name="Parkin I.A."/>
        </authorList>
    </citation>
    <scope>NUCLEOTIDE SEQUENCE [LARGE SCALE GENOMIC DNA]</scope>
    <source>
        <strain evidence="2">cv. DH55</strain>
    </source>
</reference>
<evidence type="ECO:0000313" key="2">
    <source>
        <dbReference type="Proteomes" id="UP000694864"/>
    </source>
</evidence>
<dbReference type="SUPFAM" id="SSF81383">
    <property type="entry name" value="F-box domain"/>
    <property type="match status" value="1"/>
</dbReference>
<dbReference type="SMART" id="SM00579">
    <property type="entry name" value="FBD"/>
    <property type="match status" value="1"/>
</dbReference>
<dbReference type="InterPro" id="IPR006566">
    <property type="entry name" value="FBD"/>
</dbReference>
<keyword evidence="2" id="KW-1185">Reference proteome</keyword>
<feature type="domain" description="F-box" evidence="1">
    <location>
        <begin position="1"/>
        <end position="49"/>
    </location>
</feature>
<dbReference type="InterPro" id="IPR053781">
    <property type="entry name" value="F-box_AtFBL13-like"/>
</dbReference>
<name>A0ABM1RL53_CAMSA</name>
<dbReference type="GeneID" id="109132535"/>
<dbReference type="CDD" id="cd22160">
    <property type="entry name" value="F-box_AtFBL13-like"/>
    <property type="match status" value="1"/>
</dbReference>
<dbReference type="InterPro" id="IPR001810">
    <property type="entry name" value="F-box_dom"/>
</dbReference>
<accession>A0ABM1RL53</accession>
<evidence type="ECO:0000259" key="1">
    <source>
        <dbReference type="PROSITE" id="PS50181"/>
    </source>
</evidence>
<dbReference type="InterPro" id="IPR055411">
    <property type="entry name" value="LRR_FXL15/At3g58940/PEG3-like"/>
</dbReference>
<protein>
    <submittedName>
        <fullName evidence="3">F-box/LRR-repeat protein At3g58880</fullName>
    </submittedName>
</protein>
<dbReference type="Proteomes" id="UP000694864">
    <property type="component" value="Chromosome 4"/>
</dbReference>
<dbReference type="RefSeq" id="XP_019099741.1">
    <property type="nucleotide sequence ID" value="XM_019244196.1"/>
</dbReference>
<gene>
    <name evidence="3" type="primary">LOC109132535</name>
</gene>
<dbReference type="SUPFAM" id="SSF52058">
    <property type="entry name" value="L domain-like"/>
    <property type="match status" value="1"/>
</dbReference>
<dbReference type="PANTHER" id="PTHR31293:SF16">
    <property type="entry name" value="RNI-LIKE SUPERFAMILY PROTEIN"/>
    <property type="match status" value="1"/>
</dbReference>
<dbReference type="Pfam" id="PF24758">
    <property type="entry name" value="LRR_At5g56370"/>
    <property type="match status" value="1"/>
</dbReference>
<dbReference type="InterPro" id="IPR036047">
    <property type="entry name" value="F-box-like_dom_sf"/>
</dbReference>
<proteinExistence type="predicted"/>
<dbReference type="PANTHER" id="PTHR31293">
    <property type="entry name" value="RNI-LIKE SUPERFAMILY PROTEIN"/>
    <property type="match status" value="1"/>
</dbReference>
<dbReference type="SMART" id="SM00256">
    <property type="entry name" value="FBOX"/>
    <property type="match status" value="1"/>
</dbReference>
<reference evidence="3" key="2">
    <citation type="submission" date="2025-08" db="UniProtKB">
        <authorList>
            <consortium name="RefSeq"/>
        </authorList>
    </citation>
    <scope>IDENTIFICATION</scope>
    <source>
        <tissue evidence="3">Leaf</tissue>
    </source>
</reference>